<keyword evidence="4" id="KW-1003">Cell membrane</keyword>
<accession>A0A506UB58</accession>
<dbReference type="CDD" id="cd06261">
    <property type="entry name" value="TM_PBP2"/>
    <property type="match status" value="1"/>
</dbReference>
<feature type="transmembrane region" description="Helical" evidence="8">
    <location>
        <begin position="151"/>
        <end position="173"/>
    </location>
</feature>
<evidence type="ECO:0000256" key="6">
    <source>
        <dbReference type="ARBA" id="ARBA00022989"/>
    </source>
</evidence>
<comment type="similarity">
    <text evidence="2">Belongs to the binding-protein-dependent transport system permease family. CysTW subfamily.</text>
</comment>
<dbReference type="GO" id="GO:0005886">
    <property type="term" value="C:plasma membrane"/>
    <property type="evidence" value="ECO:0007669"/>
    <property type="project" value="UniProtKB-SubCell"/>
</dbReference>
<keyword evidence="5 8" id="KW-0812">Transmembrane</keyword>
<evidence type="ECO:0000313" key="10">
    <source>
        <dbReference type="EMBL" id="TPW31603.1"/>
    </source>
</evidence>
<gene>
    <name evidence="10" type="ORF">FJU08_07595</name>
</gene>
<evidence type="ECO:0000256" key="3">
    <source>
        <dbReference type="ARBA" id="ARBA00022448"/>
    </source>
</evidence>
<protein>
    <submittedName>
        <fullName evidence="10">ABC transporter permease</fullName>
    </submittedName>
</protein>
<dbReference type="GO" id="GO:0055085">
    <property type="term" value="P:transmembrane transport"/>
    <property type="evidence" value="ECO:0007669"/>
    <property type="project" value="InterPro"/>
</dbReference>
<evidence type="ECO:0000256" key="7">
    <source>
        <dbReference type="ARBA" id="ARBA00023136"/>
    </source>
</evidence>
<evidence type="ECO:0000313" key="11">
    <source>
        <dbReference type="Proteomes" id="UP000318801"/>
    </source>
</evidence>
<dbReference type="Pfam" id="PF00528">
    <property type="entry name" value="BPD_transp_1"/>
    <property type="match status" value="1"/>
</dbReference>
<keyword evidence="7 8" id="KW-0472">Membrane</keyword>
<evidence type="ECO:0000256" key="4">
    <source>
        <dbReference type="ARBA" id="ARBA00022475"/>
    </source>
</evidence>
<name>A0A506UB58_9HYPH</name>
<dbReference type="Gene3D" id="1.10.3720.10">
    <property type="entry name" value="MetI-like"/>
    <property type="match status" value="1"/>
</dbReference>
<feature type="transmembrane region" description="Helical" evidence="8">
    <location>
        <begin position="255"/>
        <end position="276"/>
    </location>
</feature>
<dbReference type="AlphaFoldDB" id="A0A506UB58"/>
<dbReference type="Proteomes" id="UP000318801">
    <property type="component" value="Unassembled WGS sequence"/>
</dbReference>
<organism evidence="10 11">
    <name type="scientific">Martelella alba</name>
    <dbReference type="NCBI Taxonomy" id="2590451"/>
    <lineage>
        <taxon>Bacteria</taxon>
        <taxon>Pseudomonadati</taxon>
        <taxon>Pseudomonadota</taxon>
        <taxon>Alphaproteobacteria</taxon>
        <taxon>Hyphomicrobiales</taxon>
        <taxon>Aurantimonadaceae</taxon>
        <taxon>Martelella</taxon>
    </lineage>
</organism>
<dbReference type="PROSITE" id="PS50928">
    <property type="entry name" value="ABC_TM1"/>
    <property type="match status" value="1"/>
</dbReference>
<comment type="caution">
    <text evidence="10">The sequence shown here is derived from an EMBL/GenBank/DDBJ whole genome shotgun (WGS) entry which is preliminary data.</text>
</comment>
<comment type="subcellular location">
    <subcellularLocation>
        <location evidence="1 8">Cell membrane</location>
        <topology evidence="1 8">Multi-pass membrane protein</topology>
    </subcellularLocation>
</comment>
<dbReference type="OrthoDB" id="9807047at2"/>
<dbReference type="RefSeq" id="WP_141148372.1">
    <property type="nucleotide sequence ID" value="NZ_VHLG01000003.1"/>
</dbReference>
<dbReference type="InterPro" id="IPR035906">
    <property type="entry name" value="MetI-like_sf"/>
</dbReference>
<evidence type="ECO:0000256" key="1">
    <source>
        <dbReference type="ARBA" id="ARBA00004651"/>
    </source>
</evidence>
<dbReference type="EMBL" id="VHLG01000003">
    <property type="protein sequence ID" value="TPW31603.1"/>
    <property type="molecule type" value="Genomic_DNA"/>
</dbReference>
<keyword evidence="11" id="KW-1185">Reference proteome</keyword>
<keyword evidence="3 8" id="KW-0813">Transport</keyword>
<keyword evidence="6 8" id="KW-1133">Transmembrane helix</keyword>
<evidence type="ECO:0000256" key="2">
    <source>
        <dbReference type="ARBA" id="ARBA00007069"/>
    </source>
</evidence>
<sequence>MEKSRIGAFLAAPVFVAILALCIAPLAILFAYSFFRVDFVAIVTDPSLKNYARIASSATYRWLIAKAFLSGLAIAALTAVIGYPVAWFIAKRGLHYKSALLTLLLVPLYTGDMVRIFAWRVLLGAEGVLNAFLVWAGIVDHPIDALLFSPLATHIVLTYNYLPFMVIGLWLAFEALDDRLIEAAADLGASTGSTFLRVTLPLTAPGLIAGALMVFVMVVGDYLTPQLVGGASGVTIISAINDLFGTAFDWPLGSAIAWTMLAILFCFFAAAVVGIARSSLGKAMVGGEA</sequence>
<feature type="transmembrane region" description="Helical" evidence="8">
    <location>
        <begin position="6"/>
        <end position="32"/>
    </location>
</feature>
<proteinExistence type="inferred from homology"/>
<dbReference type="InterPro" id="IPR000515">
    <property type="entry name" value="MetI-like"/>
</dbReference>
<evidence type="ECO:0000256" key="8">
    <source>
        <dbReference type="RuleBase" id="RU363032"/>
    </source>
</evidence>
<reference evidence="10 11" key="1">
    <citation type="submission" date="2019-06" db="EMBL/GenBank/DDBJ databases">
        <authorList>
            <person name="Li M."/>
        </authorList>
    </citation>
    <scope>NUCLEOTIDE SEQUENCE [LARGE SCALE GENOMIC DNA]</scope>
    <source>
        <strain evidence="10 11">BGMRC2036</strain>
    </source>
</reference>
<feature type="domain" description="ABC transmembrane type-1" evidence="9">
    <location>
        <begin position="64"/>
        <end position="273"/>
    </location>
</feature>
<feature type="transmembrane region" description="Helical" evidence="8">
    <location>
        <begin position="63"/>
        <end position="88"/>
    </location>
</feature>
<evidence type="ECO:0000256" key="5">
    <source>
        <dbReference type="ARBA" id="ARBA00022692"/>
    </source>
</evidence>
<feature type="transmembrane region" description="Helical" evidence="8">
    <location>
        <begin position="117"/>
        <end position="139"/>
    </location>
</feature>
<dbReference type="PANTHER" id="PTHR42929">
    <property type="entry name" value="INNER MEMBRANE ABC TRANSPORTER PERMEASE PROTEIN YDCU-RELATED-RELATED"/>
    <property type="match status" value="1"/>
</dbReference>
<evidence type="ECO:0000259" key="9">
    <source>
        <dbReference type="PROSITE" id="PS50928"/>
    </source>
</evidence>
<feature type="transmembrane region" description="Helical" evidence="8">
    <location>
        <begin position="194"/>
        <end position="219"/>
    </location>
</feature>
<dbReference type="SUPFAM" id="SSF161098">
    <property type="entry name" value="MetI-like"/>
    <property type="match status" value="1"/>
</dbReference>
<dbReference type="PANTHER" id="PTHR42929:SF1">
    <property type="entry name" value="INNER MEMBRANE ABC TRANSPORTER PERMEASE PROTEIN YDCU-RELATED"/>
    <property type="match status" value="1"/>
</dbReference>